<keyword evidence="8 26" id="KW-0812">Transmembrane</keyword>
<dbReference type="InterPro" id="IPR008266">
    <property type="entry name" value="Tyr_kinase_AS"/>
</dbReference>
<evidence type="ECO:0000256" key="1">
    <source>
        <dbReference type="ARBA" id="ARBA00001974"/>
    </source>
</evidence>
<feature type="signal peptide" evidence="27">
    <location>
        <begin position="1"/>
        <end position="18"/>
    </location>
</feature>
<dbReference type="SMART" id="SM00181">
    <property type="entry name" value="EGF"/>
    <property type="match status" value="2"/>
</dbReference>
<dbReference type="GO" id="GO:0000139">
    <property type="term" value="C:Golgi membrane"/>
    <property type="evidence" value="ECO:0007669"/>
    <property type="project" value="TreeGrafter"/>
</dbReference>
<evidence type="ECO:0000256" key="24">
    <source>
        <dbReference type="PROSITE-ProRule" id="PRU00076"/>
    </source>
</evidence>
<dbReference type="Pfam" id="PF07679">
    <property type="entry name" value="I-set"/>
    <property type="match status" value="1"/>
</dbReference>
<dbReference type="InterPro" id="IPR007110">
    <property type="entry name" value="Ig-like_dom"/>
</dbReference>
<dbReference type="FunFam" id="2.10.25.10:FF:000038">
    <property type="entry name" value="Fibrillin 2"/>
    <property type="match status" value="1"/>
</dbReference>
<dbReference type="PROSITE" id="PS51324">
    <property type="entry name" value="ERV_ALR"/>
    <property type="match status" value="1"/>
</dbReference>
<dbReference type="GO" id="GO:0005615">
    <property type="term" value="C:extracellular space"/>
    <property type="evidence" value="ECO:0007669"/>
    <property type="project" value="TreeGrafter"/>
</dbReference>
<dbReference type="SUPFAM" id="SSF56112">
    <property type="entry name" value="Protein kinase-like (PK-like)"/>
    <property type="match status" value="1"/>
</dbReference>
<keyword evidence="21" id="KW-0325">Glycoprotein</keyword>
<feature type="chain" id="PRO_5036450910" description="Sulfhydryl oxidase" evidence="27">
    <location>
        <begin position="19"/>
        <end position="1578"/>
    </location>
</feature>
<dbReference type="EC" id="1.8.3.2" evidence="26"/>
<dbReference type="PROSITE" id="PS50835">
    <property type="entry name" value="IG_LIKE"/>
    <property type="match status" value="3"/>
</dbReference>
<keyword evidence="22" id="KW-0393">Immunoglobulin domain</keyword>
<evidence type="ECO:0000256" key="11">
    <source>
        <dbReference type="ARBA" id="ARBA00022741"/>
    </source>
</evidence>
<dbReference type="PROSITE" id="PS50011">
    <property type="entry name" value="PROTEIN_KINASE_DOM"/>
    <property type="match status" value="1"/>
</dbReference>
<dbReference type="PRINTS" id="PR00109">
    <property type="entry name" value="TYRKINASE"/>
</dbReference>
<dbReference type="SMART" id="SM00219">
    <property type="entry name" value="TyrKc"/>
    <property type="match status" value="1"/>
</dbReference>
<dbReference type="CDD" id="cd00192">
    <property type="entry name" value="PTKc"/>
    <property type="match status" value="1"/>
</dbReference>
<dbReference type="InterPro" id="IPR001245">
    <property type="entry name" value="Ser-Thr/Tyr_kinase_cat_dom"/>
</dbReference>
<dbReference type="GO" id="GO:0004713">
    <property type="term" value="F:protein tyrosine kinase activity"/>
    <property type="evidence" value="ECO:0007669"/>
    <property type="project" value="UniProtKB-KW"/>
</dbReference>
<feature type="domain" description="Thioredoxin" evidence="32">
    <location>
        <begin position="942"/>
        <end position="1088"/>
    </location>
</feature>
<dbReference type="Pfam" id="PF18371">
    <property type="entry name" value="FAD_SOX"/>
    <property type="match status" value="1"/>
</dbReference>
<evidence type="ECO:0000256" key="8">
    <source>
        <dbReference type="ARBA" id="ARBA00022692"/>
    </source>
</evidence>
<comment type="function">
    <text evidence="26">Catalyzes the oxidation of sulfhydryl groups in peptide and protein thiols to disulfides with the reduction of oxygen to hydrogen peroxide.</text>
</comment>
<name>A0A8W8KXJ8_MAGGI</name>
<evidence type="ECO:0000256" key="25">
    <source>
        <dbReference type="PROSITE-ProRule" id="PRU10141"/>
    </source>
</evidence>
<feature type="binding site" evidence="25">
    <location>
        <position position="693"/>
    </location>
    <ligand>
        <name>ATP</name>
        <dbReference type="ChEBI" id="CHEBI:30616"/>
    </ligand>
</feature>
<dbReference type="CDD" id="cd00096">
    <property type="entry name" value="Ig"/>
    <property type="match status" value="1"/>
</dbReference>
<evidence type="ECO:0000256" key="17">
    <source>
        <dbReference type="ARBA" id="ARBA00023136"/>
    </source>
</evidence>
<evidence type="ECO:0000256" key="12">
    <source>
        <dbReference type="ARBA" id="ARBA00022777"/>
    </source>
</evidence>
<dbReference type="FunFam" id="1.20.120.1960:FF:000001">
    <property type="entry name" value="Sulfhydryl oxidase"/>
    <property type="match status" value="1"/>
</dbReference>
<keyword evidence="18" id="KW-0829">Tyrosine-protein kinase</keyword>
<dbReference type="Proteomes" id="UP000005408">
    <property type="component" value="Unassembled WGS sequence"/>
</dbReference>
<evidence type="ECO:0000256" key="27">
    <source>
        <dbReference type="SAM" id="SignalP"/>
    </source>
</evidence>
<feature type="domain" description="EGF-like" evidence="29">
    <location>
        <begin position="519"/>
        <end position="556"/>
    </location>
</feature>
<dbReference type="Gene3D" id="3.40.30.10">
    <property type="entry name" value="Glutaredoxin"/>
    <property type="match status" value="2"/>
</dbReference>
<dbReference type="PROSITE" id="PS00107">
    <property type="entry name" value="PROTEIN_KINASE_ATP"/>
    <property type="match status" value="1"/>
</dbReference>
<dbReference type="CDD" id="cd00054">
    <property type="entry name" value="EGF_CA"/>
    <property type="match status" value="2"/>
</dbReference>
<dbReference type="InterPro" id="IPR001881">
    <property type="entry name" value="EGF-like_Ca-bd_dom"/>
</dbReference>
<dbReference type="InterPro" id="IPR036249">
    <property type="entry name" value="Thioredoxin-like_sf"/>
</dbReference>
<dbReference type="PROSITE" id="PS01187">
    <property type="entry name" value="EGF_CA"/>
    <property type="match status" value="1"/>
</dbReference>
<keyword evidence="34" id="KW-1185">Reference proteome</keyword>
<dbReference type="Pfam" id="PF07714">
    <property type="entry name" value="PK_Tyr_Ser-Thr"/>
    <property type="match status" value="1"/>
</dbReference>
<keyword evidence="11 25" id="KW-0547">Nucleotide-binding</keyword>
<dbReference type="Pfam" id="PF00085">
    <property type="entry name" value="Thioredoxin"/>
    <property type="match status" value="1"/>
</dbReference>
<dbReference type="GO" id="GO:0005509">
    <property type="term" value="F:calcium ion binding"/>
    <property type="evidence" value="ECO:0007669"/>
    <property type="project" value="InterPro"/>
</dbReference>
<keyword evidence="15 26" id="KW-1133">Transmembrane helix</keyword>
<evidence type="ECO:0000256" key="13">
    <source>
        <dbReference type="ARBA" id="ARBA00022827"/>
    </source>
</evidence>
<dbReference type="Pfam" id="PF04777">
    <property type="entry name" value="Evr1_Alr"/>
    <property type="match status" value="1"/>
</dbReference>
<dbReference type="InterPro" id="IPR049883">
    <property type="entry name" value="NOTCH1_EGF-like"/>
</dbReference>
<dbReference type="PANTHER" id="PTHR22897">
    <property type="entry name" value="QUIESCIN Q6-RELATED SULFHYDRYL OXIDASE"/>
    <property type="match status" value="1"/>
</dbReference>
<dbReference type="InterPro" id="IPR009030">
    <property type="entry name" value="Growth_fac_rcpt_cys_sf"/>
</dbReference>
<dbReference type="SUPFAM" id="SSF48726">
    <property type="entry name" value="Immunoglobulin"/>
    <property type="match status" value="4"/>
</dbReference>
<keyword evidence="19" id="KW-1015">Disulfide bond</keyword>
<reference evidence="33" key="1">
    <citation type="submission" date="2022-08" db="UniProtKB">
        <authorList>
            <consortium name="EnsemblMetazoa"/>
        </authorList>
    </citation>
    <scope>IDENTIFICATION</scope>
    <source>
        <strain evidence="33">05x7-T-G4-1.051#20</strain>
    </source>
</reference>
<dbReference type="InterPro" id="IPR017905">
    <property type="entry name" value="ERV/ALR_sulphydryl_oxidase"/>
</dbReference>
<dbReference type="Pfam" id="PF07686">
    <property type="entry name" value="V-set"/>
    <property type="match status" value="1"/>
</dbReference>
<dbReference type="InterPro" id="IPR036774">
    <property type="entry name" value="ERV/ALR_sulphydryl_oxid_sf"/>
</dbReference>
<dbReference type="InterPro" id="IPR013098">
    <property type="entry name" value="Ig_I-set"/>
</dbReference>
<dbReference type="CDD" id="cd02992">
    <property type="entry name" value="PDI_a_QSOX"/>
    <property type="match status" value="1"/>
</dbReference>
<dbReference type="SMR" id="A0A8W8KXJ8"/>
<dbReference type="Gene3D" id="3.30.200.20">
    <property type="entry name" value="Phosphorylase Kinase, domain 1"/>
    <property type="match status" value="1"/>
</dbReference>
<dbReference type="Pfam" id="PF07645">
    <property type="entry name" value="EGF_CA"/>
    <property type="match status" value="2"/>
</dbReference>
<dbReference type="SMART" id="SM00406">
    <property type="entry name" value="IGv"/>
    <property type="match status" value="2"/>
</dbReference>
<keyword evidence="17 26" id="KW-0472">Membrane</keyword>
<evidence type="ECO:0000313" key="33">
    <source>
        <dbReference type="EnsemblMetazoa" id="G25697.7:cds"/>
    </source>
</evidence>
<dbReference type="SUPFAM" id="SSF52833">
    <property type="entry name" value="Thioredoxin-like"/>
    <property type="match status" value="1"/>
</dbReference>
<comment type="catalytic activity">
    <reaction evidence="23 26">
        <text>2 R'C(R)SH + O2 = R'C(R)S-S(R)CR' + H2O2</text>
        <dbReference type="Rhea" id="RHEA:17357"/>
        <dbReference type="ChEBI" id="CHEBI:15379"/>
        <dbReference type="ChEBI" id="CHEBI:16240"/>
        <dbReference type="ChEBI" id="CHEBI:16520"/>
        <dbReference type="ChEBI" id="CHEBI:17412"/>
        <dbReference type="EC" id="1.8.3.2"/>
    </reaction>
</comment>
<dbReference type="Pfam" id="PF18108">
    <property type="entry name" value="QSOX_Trx1"/>
    <property type="match status" value="1"/>
</dbReference>
<dbReference type="InterPro" id="IPR042568">
    <property type="entry name" value="QSOX_FAD-bd_sf"/>
</dbReference>
<evidence type="ECO:0000256" key="19">
    <source>
        <dbReference type="ARBA" id="ARBA00023157"/>
    </source>
</evidence>
<evidence type="ECO:0000256" key="16">
    <source>
        <dbReference type="ARBA" id="ARBA00023002"/>
    </source>
</evidence>
<evidence type="ECO:0000259" key="31">
    <source>
        <dbReference type="PROSITE" id="PS51324"/>
    </source>
</evidence>
<evidence type="ECO:0000259" key="32">
    <source>
        <dbReference type="PROSITE" id="PS51352"/>
    </source>
</evidence>
<evidence type="ECO:0000256" key="23">
    <source>
        <dbReference type="ARBA" id="ARBA00048864"/>
    </source>
</evidence>
<keyword evidence="14 25" id="KW-0067">ATP-binding</keyword>
<dbReference type="InterPro" id="IPR003598">
    <property type="entry name" value="Ig_sub2"/>
</dbReference>
<feature type="domain" description="Ig-like" evidence="30">
    <location>
        <begin position="154"/>
        <end position="253"/>
    </location>
</feature>
<dbReference type="GO" id="GO:0005524">
    <property type="term" value="F:ATP binding"/>
    <property type="evidence" value="ECO:0007669"/>
    <property type="project" value="UniProtKB-UniRule"/>
</dbReference>
<feature type="domain" description="Ig-like" evidence="30">
    <location>
        <begin position="384"/>
        <end position="478"/>
    </location>
</feature>
<evidence type="ECO:0000256" key="22">
    <source>
        <dbReference type="ARBA" id="ARBA00023319"/>
    </source>
</evidence>
<feature type="domain" description="Ig-like" evidence="30">
    <location>
        <begin position="40"/>
        <end position="143"/>
    </location>
</feature>
<evidence type="ECO:0000256" key="20">
    <source>
        <dbReference type="ARBA" id="ARBA00023170"/>
    </source>
</evidence>
<dbReference type="PROSITE" id="PS00010">
    <property type="entry name" value="ASX_HYDROXYL"/>
    <property type="match status" value="2"/>
</dbReference>
<dbReference type="GO" id="GO:0016971">
    <property type="term" value="F:flavin-dependent sulfhydryl oxidase activity"/>
    <property type="evidence" value="ECO:0007669"/>
    <property type="project" value="InterPro"/>
</dbReference>
<evidence type="ECO:0000256" key="6">
    <source>
        <dbReference type="ARBA" id="ARBA00022630"/>
    </source>
</evidence>
<evidence type="ECO:0000256" key="9">
    <source>
        <dbReference type="ARBA" id="ARBA00022729"/>
    </source>
</evidence>
<evidence type="ECO:0000256" key="26">
    <source>
        <dbReference type="RuleBase" id="RU371123"/>
    </source>
</evidence>
<dbReference type="InterPro" id="IPR003599">
    <property type="entry name" value="Ig_sub"/>
</dbReference>
<comment type="cofactor">
    <cofactor evidence="1 26">
        <name>FAD</name>
        <dbReference type="ChEBI" id="CHEBI:57692"/>
    </cofactor>
</comment>
<dbReference type="EnsemblMetazoa" id="G25697.7">
    <property type="protein sequence ID" value="G25697.7:cds"/>
    <property type="gene ID" value="G25697"/>
</dbReference>
<evidence type="ECO:0000259" key="28">
    <source>
        <dbReference type="PROSITE" id="PS50011"/>
    </source>
</evidence>
<dbReference type="SUPFAM" id="SSF69000">
    <property type="entry name" value="FAD-dependent thiol oxidase"/>
    <property type="match status" value="1"/>
</dbReference>
<feature type="domain" description="EGF-like" evidence="29">
    <location>
        <begin position="479"/>
        <end position="516"/>
    </location>
</feature>
<evidence type="ECO:0000259" key="30">
    <source>
        <dbReference type="PROSITE" id="PS50835"/>
    </source>
</evidence>
<sequence length="1578" mass="179269">MFLLFYITVVLVTCDVIGKRRGQNSHPPDGPKLLTFSVDPPVSHSPRLVVPVDTNTDLRLGCRARNVEEPIQVFWEKRGPKGVEPITSMITPYPEDSEKYEVSTGSSVSDDVTDLFYLTVNNVDYNDNGKYFCQAYYKYRRIEGNVVVYVRGPPKVGVFENMISGMLNWDLQLVCPFHSQDEINNRSVWYKGDTPIQNDTDDRYSTSIKRYDEIGGEFILSISRLQESDVGNYTCVVRNEYGSDRGRIEVQVGERTEQKGTEQTKKVEFIYPTHSQISVEGKSPLKLCCKAQGFDKVPTLADGSRMMWLVRSITGKEVHLRSQDEYMNGDVRLRTYFIFNSTGIYFNLLAESLTINFTGTYMCGLDLDGRLYHDHINITVQDRPSVTADITMMNGTLGENKNLTCHVWSSPAPTLLTWYFDDAILPSSSRLKKMTVFHNEYQLDMVLNINSVQVSDFGVYTCKVYNSYGQGIAVQMIQDIDECSYDSEICGSATCINTMGEYRCECESGYIFQNGTCTDIDECNLPTKKPCDQICTNTVGAYTCSCYSGYVLDRTNSYSCLAVAGLTDTDDKGETEDSDLYTIIGAASGVLLILILSILMLTWFRRRKFDASDNASTKQIFQDNVAYQSSGESTIKLKSYLEDLQRCVLPSDEFPRQRLQLGIDLGQGRFGKVMMARALNINGNSDWEMVAVKTTCDDAMEIEKEDLYHELEIMRKIPHHPNVVDYLGCCTQQDPFYIIMEYVAGGNMQQYLRKFRPSQQATNSEELVPPTAKDLKSFALQISRGMEHLSSLNIIHRDLAARNVLLDRKGVCKICDFGLSRNVEGDEVYERSSKGPQPIRWMAPESLSDQCFTRKSDVWSYGVLMWEIITLGATPYPGMSAREVISTVMMGKWLSRPLHCKPELYALMVRCWDMLPPNRPSFSEISKDVEKLLEKESDYIELQEYEEAKFSVLDPDLVDEPLSLLYDSNDDVISLDNSTFYSTILGSQFAWNVEFYNSWCGHCINFAPTYKKVATDTKGWQGAVGVAAIDCSEAKNQPICTHYGVQGFPTLRLIPPGALPEELGVNYFSIDQTEIETIIIDYLTNLTIINRAPKGCPYLLPLRHMENIWQSAKENHKHLALIFEEEEAYLGRQVMLDFSLNPNILVHRMDVQSTKKFGINTFPSMYIFQPHGLQQIAKGFTDRVSFVKALTALVSSGKIDNPHLLPSPHSEHAEQKAPQMQQGIVQEMVGKKNGKEKYLVFMQDLESALTYCLRQEVAIHQDIGGESLKALQHFVRILAKFFPGREEVSRFLRKLSSWLDSVQDITSYHWSHQMETLQTVDSFLPENIHWVSCQGSQTYFRGYPCGMWTLFHTITVNSYLYGKDSARFLYRDVLTAVAGYMKHFFGCSYCSKHFTQMAATMDSEVTSPKEVVLWLWRSHNKVNKRLHGDASEDPMHPKVLFPPKSACPKCYNTLGTQEAQFDEEAVLGYLLELYGADHIVSIPDGEEGIPDSIGERRDMDWWQKMQRSKDLEKLQQIRQQKQEKREKLLAKVPRLHSTKIILPAIGSVSQTDMSLCAVYYVMSGSAIIRDFSAFTSTI</sequence>
<dbReference type="Gene3D" id="1.10.510.10">
    <property type="entry name" value="Transferase(Phosphotransferase) domain 1"/>
    <property type="match status" value="1"/>
</dbReference>
<organism evidence="33 34">
    <name type="scientific">Magallana gigas</name>
    <name type="common">Pacific oyster</name>
    <name type="synonym">Crassostrea gigas</name>
    <dbReference type="NCBI Taxonomy" id="29159"/>
    <lineage>
        <taxon>Eukaryota</taxon>
        <taxon>Metazoa</taxon>
        <taxon>Spiralia</taxon>
        <taxon>Lophotrochozoa</taxon>
        <taxon>Mollusca</taxon>
        <taxon>Bivalvia</taxon>
        <taxon>Autobranchia</taxon>
        <taxon>Pteriomorphia</taxon>
        <taxon>Ostreida</taxon>
        <taxon>Ostreoidea</taxon>
        <taxon>Ostreidae</taxon>
        <taxon>Magallana</taxon>
    </lineage>
</organism>
<dbReference type="GO" id="GO:0006457">
    <property type="term" value="P:protein folding"/>
    <property type="evidence" value="ECO:0007669"/>
    <property type="project" value="TreeGrafter"/>
</dbReference>
<dbReference type="SMART" id="SM00409">
    <property type="entry name" value="IG"/>
    <property type="match status" value="4"/>
</dbReference>
<dbReference type="InterPro" id="IPR013766">
    <property type="entry name" value="Thioredoxin_domain"/>
</dbReference>
<dbReference type="InterPro" id="IPR018097">
    <property type="entry name" value="EGF_Ca-bd_CS"/>
</dbReference>
<proteinExistence type="inferred from homology"/>
<feature type="domain" description="Protein kinase" evidence="28">
    <location>
        <begin position="659"/>
        <end position="933"/>
    </location>
</feature>
<comment type="caution">
    <text evidence="24">Lacks conserved residue(s) required for the propagation of feature annotation.</text>
</comment>
<dbReference type="InterPro" id="IPR036179">
    <property type="entry name" value="Ig-like_dom_sf"/>
</dbReference>
<dbReference type="FunFam" id="1.20.120.310:FF:000001">
    <property type="entry name" value="Sulfhydryl oxidase"/>
    <property type="match status" value="1"/>
</dbReference>
<dbReference type="InterPro" id="IPR000152">
    <property type="entry name" value="EGF-type_Asp/Asn_hydroxyl_site"/>
</dbReference>
<comment type="subcellular location">
    <subcellularLocation>
        <location evidence="2">Membrane</location>
        <topology evidence="2">Single-pass type I membrane protein</topology>
    </subcellularLocation>
</comment>
<evidence type="ECO:0000256" key="4">
    <source>
        <dbReference type="ARBA" id="ARBA00022536"/>
    </source>
</evidence>
<dbReference type="PROSITE" id="PS50026">
    <property type="entry name" value="EGF_3"/>
    <property type="match status" value="2"/>
</dbReference>
<dbReference type="InterPro" id="IPR013783">
    <property type="entry name" value="Ig-like_fold"/>
</dbReference>
<keyword evidence="16 26" id="KW-0560">Oxidoreductase</keyword>
<dbReference type="InterPro" id="IPR000742">
    <property type="entry name" value="EGF"/>
</dbReference>
<dbReference type="Pfam" id="PF13927">
    <property type="entry name" value="Ig_3"/>
    <property type="match status" value="1"/>
</dbReference>
<keyword evidence="6 26" id="KW-0285">Flavoprotein</keyword>
<dbReference type="FunFam" id="1.10.510.10:FF:000554">
    <property type="entry name" value="Predicted protein"/>
    <property type="match status" value="1"/>
</dbReference>
<evidence type="ECO:0000256" key="7">
    <source>
        <dbReference type="ARBA" id="ARBA00022679"/>
    </source>
</evidence>
<keyword evidence="4 24" id="KW-0245">EGF-like domain</keyword>
<dbReference type="Gene3D" id="2.10.25.10">
    <property type="entry name" value="Laminin"/>
    <property type="match status" value="2"/>
</dbReference>
<evidence type="ECO:0000256" key="14">
    <source>
        <dbReference type="ARBA" id="ARBA00022840"/>
    </source>
</evidence>
<evidence type="ECO:0000256" key="15">
    <source>
        <dbReference type="ARBA" id="ARBA00022989"/>
    </source>
</evidence>
<dbReference type="SMART" id="SM00408">
    <property type="entry name" value="IGc2"/>
    <property type="match status" value="2"/>
</dbReference>
<dbReference type="InterPro" id="IPR020635">
    <property type="entry name" value="Tyr_kinase_cat_dom"/>
</dbReference>
<dbReference type="Gene3D" id="1.20.120.310">
    <property type="entry name" value="ERV/ALR sulfhydryl oxidase domain"/>
    <property type="match status" value="1"/>
</dbReference>
<evidence type="ECO:0000256" key="5">
    <source>
        <dbReference type="ARBA" id="ARBA00022553"/>
    </source>
</evidence>
<dbReference type="InterPro" id="IPR040986">
    <property type="entry name" value="QSOX_FAD-bd_dom"/>
</dbReference>
<keyword evidence="7" id="KW-0808">Transferase</keyword>
<keyword evidence="10" id="KW-0677">Repeat</keyword>
<keyword evidence="20" id="KW-0675">Receptor</keyword>
<accession>A0A8W8KXJ8</accession>
<evidence type="ECO:0000256" key="2">
    <source>
        <dbReference type="ARBA" id="ARBA00004479"/>
    </source>
</evidence>
<dbReference type="PANTHER" id="PTHR22897:SF8">
    <property type="entry name" value="SULFHYDRYL OXIDASE"/>
    <property type="match status" value="1"/>
</dbReference>
<dbReference type="InterPro" id="IPR041269">
    <property type="entry name" value="QSOX_Trx1"/>
</dbReference>
<protein>
    <recommendedName>
        <fullName evidence="26">Sulfhydryl oxidase</fullName>
        <ecNumber evidence="26">1.8.3.2</ecNumber>
    </recommendedName>
</protein>
<evidence type="ECO:0000256" key="10">
    <source>
        <dbReference type="ARBA" id="ARBA00022737"/>
    </source>
</evidence>
<keyword evidence="5" id="KW-0597">Phosphoprotein</keyword>
<dbReference type="PROSITE" id="PS51352">
    <property type="entry name" value="THIOREDOXIN_2"/>
    <property type="match status" value="1"/>
</dbReference>
<evidence type="ECO:0000256" key="21">
    <source>
        <dbReference type="ARBA" id="ARBA00023180"/>
    </source>
</evidence>
<keyword evidence="9 27" id="KW-0732">Signal</keyword>
<dbReference type="Gene3D" id="2.60.40.10">
    <property type="entry name" value="Immunoglobulins"/>
    <property type="match status" value="3"/>
</dbReference>
<comment type="similarity">
    <text evidence="3 26">Belongs to the quiescin-sulfhydryl oxidase (QSOX) family.</text>
</comment>
<dbReference type="SMART" id="SM00179">
    <property type="entry name" value="EGF_CA"/>
    <property type="match status" value="2"/>
</dbReference>
<keyword evidence="12" id="KW-0418">Kinase</keyword>
<dbReference type="InterPro" id="IPR017441">
    <property type="entry name" value="Protein_kinase_ATP_BS"/>
</dbReference>
<evidence type="ECO:0000313" key="34">
    <source>
        <dbReference type="Proteomes" id="UP000005408"/>
    </source>
</evidence>
<feature type="domain" description="ERV/ALR sulfhydryl oxidase" evidence="31">
    <location>
        <begin position="1336"/>
        <end position="1440"/>
    </location>
</feature>
<dbReference type="InterPro" id="IPR000719">
    <property type="entry name" value="Prot_kinase_dom"/>
</dbReference>
<dbReference type="PROSITE" id="PS00109">
    <property type="entry name" value="PROTEIN_KINASE_TYR"/>
    <property type="match status" value="1"/>
</dbReference>
<dbReference type="InterPro" id="IPR039798">
    <property type="entry name" value="Sulfhydryl_oxidase"/>
</dbReference>
<evidence type="ECO:0000256" key="18">
    <source>
        <dbReference type="ARBA" id="ARBA00023137"/>
    </source>
</evidence>
<dbReference type="FunFam" id="2.10.25.10:FF:000240">
    <property type="entry name" value="Vitamin K-dependent protein S"/>
    <property type="match status" value="1"/>
</dbReference>
<dbReference type="Gene3D" id="1.20.120.1960">
    <property type="entry name" value="QSOX sulfhydryl oxidase domain"/>
    <property type="match status" value="1"/>
</dbReference>
<dbReference type="InterPro" id="IPR013106">
    <property type="entry name" value="Ig_V-set"/>
</dbReference>
<keyword evidence="13 26" id="KW-0274">FAD</keyword>
<evidence type="ECO:0000259" key="29">
    <source>
        <dbReference type="PROSITE" id="PS50026"/>
    </source>
</evidence>
<feature type="transmembrane region" description="Helical" evidence="26">
    <location>
        <begin position="580"/>
        <end position="604"/>
    </location>
</feature>
<dbReference type="GO" id="GO:0003756">
    <property type="term" value="F:protein disulfide isomerase activity"/>
    <property type="evidence" value="ECO:0007669"/>
    <property type="project" value="TreeGrafter"/>
</dbReference>
<dbReference type="InterPro" id="IPR011009">
    <property type="entry name" value="Kinase-like_dom_sf"/>
</dbReference>
<evidence type="ECO:0000256" key="3">
    <source>
        <dbReference type="ARBA" id="ARBA00006041"/>
    </source>
</evidence>
<dbReference type="SUPFAM" id="SSF57184">
    <property type="entry name" value="Growth factor receptor domain"/>
    <property type="match status" value="1"/>
</dbReference>